<reference evidence="2 5" key="2">
    <citation type="submission" date="2020-04" db="EMBL/GenBank/DDBJ databases">
        <title>Antimicrobial susceptibility and clonality of vaginal-derived multi-drug resistant Mobiluncus isolates in China.</title>
        <authorList>
            <person name="Zhang X."/>
        </authorList>
    </citation>
    <scope>NUCLEOTIDE SEQUENCE [LARGE SCALE GENOMIC DNA]</scope>
    <source>
        <strain evidence="2 5">19</strain>
    </source>
</reference>
<evidence type="ECO:0000313" key="4">
    <source>
        <dbReference type="Proteomes" id="UP000250245"/>
    </source>
</evidence>
<dbReference type="Proteomes" id="UP000553981">
    <property type="component" value="Unassembled WGS sequence"/>
</dbReference>
<evidence type="ECO:0000256" key="1">
    <source>
        <dbReference type="SAM" id="Phobius"/>
    </source>
</evidence>
<proteinExistence type="predicted"/>
<organism evidence="3 4">
    <name type="scientific">Mobiluncus curtisii</name>
    <dbReference type="NCBI Taxonomy" id="2051"/>
    <lineage>
        <taxon>Bacteria</taxon>
        <taxon>Bacillati</taxon>
        <taxon>Actinomycetota</taxon>
        <taxon>Actinomycetes</taxon>
        <taxon>Actinomycetales</taxon>
        <taxon>Actinomycetaceae</taxon>
        <taxon>Mobiluncus</taxon>
    </lineage>
</organism>
<dbReference type="Proteomes" id="UP000250245">
    <property type="component" value="Unassembled WGS sequence"/>
</dbReference>
<dbReference type="AlphaFoldDB" id="A0A2X2YX08"/>
<dbReference type="EMBL" id="JABCUI010000003">
    <property type="protein sequence ID" value="NMW87569.1"/>
    <property type="molecule type" value="Genomic_DNA"/>
</dbReference>
<protein>
    <submittedName>
        <fullName evidence="3">Uncharacterized protein</fullName>
    </submittedName>
</protein>
<evidence type="ECO:0000313" key="2">
    <source>
        <dbReference type="EMBL" id="NMW87569.1"/>
    </source>
</evidence>
<keyword evidence="1" id="KW-0472">Membrane</keyword>
<keyword evidence="1" id="KW-0812">Transmembrane</keyword>
<evidence type="ECO:0000313" key="3">
    <source>
        <dbReference type="EMBL" id="SQB65015.1"/>
    </source>
</evidence>
<dbReference type="EMBL" id="UASJ01000001">
    <property type="protein sequence ID" value="SQB65015.1"/>
    <property type="molecule type" value="Genomic_DNA"/>
</dbReference>
<reference evidence="3 4" key="1">
    <citation type="submission" date="2018-06" db="EMBL/GenBank/DDBJ databases">
        <authorList>
            <consortium name="Pathogen Informatics"/>
            <person name="Doyle S."/>
        </authorList>
    </citation>
    <scope>NUCLEOTIDE SEQUENCE [LARGE SCALE GENOMIC DNA]</scope>
    <source>
        <strain evidence="3 4">NCTC11820</strain>
    </source>
</reference>
<dbReference type="GeneID" id="55566047"/>
<evidence type="ECO:0000313" key="5">
    <source>
        <dbReference type="Proteomes" id="UP000553981"/>
    </source>
</evidence>
<gene>
    <name evidence="2" type="ORF">HHJ67_07365</name>
    <name evidence="3" type="ORF">NCTC11820_01296</name>
</gene>
<dbReference type="RefSeq" id="WP_004007163.1">
    <property type="nucleotide sequence ID" value="NZ_CAMYEK010000012.1"/>
</dbReference>
<keyword evidence="1" id="KW-1133">Transmembrane helix</keyword>
<feature type="transmembrane region" description="Helical" evidence="1">
    <location>
        <begin position="12"/>
        <end position="34"/>
    </location>
</feature>
<name>A0A2X2YX08_9ACTO</name>
<accession>A0A2X2YX08</accession>
<sequence>MPRFFLIVVERVVKQGISAVSGLAGVSGGLAIVLGWKVRAKSLFCGLWSELIA</sequence>